<dbReference type="EMBL" id="QOCR01000001">
    <property type="protein sequence ID" value="RHW52263.1"/>
    <property type="molecule type" value="Genomic_DNA"/>
</dbReference>
<comment type="caution">
    <text evidence="2">The sequence shown here is derived from an EMBL/GenBank/DDBJ whole genome shotgun (WGS) entry which is preliminary data.</text>
</comment>
<dbReference type="AlphaFoldDB" id="A0A417ZK30"/>
<keyword evidence="3" id="KW-1185">Reference proteome</keyword>
<dbReference type="Proteomes" id="UP000284109">
    <property type="component" value="Unassembled WGS sequence"/>
</dbReference>
<dbReference type="PROSITE" id="PS50889">
    <property type="entry name" value="S4"/>
    <property type="match status" value="1"/>
</dbReference>
<reference evidence="2 3" key="1">
    <citation type="submission" date="2018-07" db="EMBL/GenBank/DDBJ databases">
        <title>Genome sequences of six Lactobacillus spp. isolated from bumble bee guts.</title>
        <authorList>
            <person name="Motta E.V.S."/>
            <person name="Moran N.A."/>
        </authorList>
    </citation>
    <scope>NUCLEOTIDE SEQUENCE [LARGE SCALE GENOMIC DNA]</scope>
    <source>
        <strain evidence="2 3">BI-1.1</strain>
    </source>
</reference>
<evidence type="ECO:0000256" key="1">
    <source>
        <dbReference type="PROSITE-ProRule" id="PRU00182"/>
    </source>
</evidence>
<dbReference type="InterPro" id="IPR014330">
    <property type="entry name" value="RNA-bd_S4-rel_YaaA"/>
</dbReference>
<accession>A0A417ZK30</accession>
<gene>
    <name evidence="2" type="primary">yaaA</name>
    <name evidence="2" type="ORF">DS831_02750</name>
</gene>
<dbReference type="InterPro" id="IPR036986">
    <property type="entry name" value="S4_RNA-bd_sf"/>
</dbReference>
<name>A0A417ZK30_9LACO</name>
<dbReference type="Gene3D" id="3.10.290.10">
    <property type="entry name" value="RNA-binding S4 domain"/>
    <property type="match status" value="1"/>
</dbReference>
<evidence type="ECO:0000313" key="3">
    <source>
        <dbReference type="Proteomes" id="UP000284109"/>
    </source>
</evidence>
<dbReference type="RefSeq" id="WP_118900136.1">
    <property type="nucleotide sequence ID" value="NZ_QOCR01000001.1"/>
</dbReference>
<dbReference type="OrthoDB" id="9811532at2"/>
<keyword evidence="1" id="KW-0694">RNA-binding</keyword>
<dbReference type="Pfam" id="PF13275">
    <property type="entry name" value="S4_2"/>
    <property type="match status" value="1"/>
</dbReference>
<dbReference type="SUPFAM" id="SSF55174">
    <property type="entry name" value="Alpha-L RNA-binding motif"/>
    <property type="match status" value="1"/>
</dbReference>
<evidence type="ECO:0000313" key="2">
    <source>
        <dbReference type="EMBL" id="RHW52263.1"/>
    </source>
</evidence>
<protein>
    <submittedName>
        <fullName evidence="2">S4 domain-containing protein YaaA</fullName>
    </submittedName>
</protein>
<sequence>MAEIKIKNEYITLTQALKEVGVISTGGQAKWYLQENDVQVNNVIERRRGKKLYPGDTITLEPDQILKIV</sequence>
<proteinExistence type="predicted"/>
<dbReference type="NCBIfam" id="TIGR02988">
    <property type="entry name" value="YaaA_near_RecF"/>
    <property type="match status" value="1"/>
</dbReference>
<dbReference type="GO" id="GO:0003723">
    <property type="term" value="F:RNA binding"/>
    <property type="evidence" value="ECO:0007669"/>
    <property type="project" value="UniProtKB-KW"/>
</dbReference>
<organism evidence="2 3">
    <name type="scientific">Bombilactobacillus bombi</name>
    <dbReference type="NCBI Taxonomy" id="1303590"/>
    <lineage>
        <taxon>Bacteria</taxon>
        <taxon>Bacillati</taxon>
        <taxon>Bacillota</taxon>
        <taxon>Bacilli</taxon>
        <taxon>Lactobacillales</taxon>
        <taxon>Lactobacillaceae</taxon>
        <taxon>Bombilactobacillus</taxon>
    </lineage>
</organism>